<dbReference type="InterPro" id="IPR048366">
    <property type="entry name" value="TNP-like_GBD"/>
</dbReference>
<organism evidence="2 3">
    <name type="scientific">Hydra vulgaris</name>
    <name type="common">Hydra</name>
    <name type="synonym">Hydra attenuata</name>
    <dbReference type="NCBI Taxonomy" id="6087"/>
    <lineage>
        <taxon>Eukaryota</taxon>
        <taxon>Metazoa</taxon>
        <taxon>Cnidaria</taxon>
        <taxon>Hydrozoa</taxon>
        <taxon>Hydroidolina</taxon>
        <taxon>Anthoathecata</taxon>
        <taxon>Aplanulata</taxon>
        <taxon>Hydridae</taxon>
        <taxon>Hydra</taxon>
    </lineage>
</organism>
<protein>
    <submittedName>
        <fullName evidence="3">Uncharacterized protein LOC136082608</fullName>
    </submittedName>
</protein>
<evidence type="ECO:0000313" key="2">
    <source>
        <dbReference type="Proteomes" id="UP001652625"/>
    </source>
</evidence>
<dbReference type="Pfam" id="PF21788">
    <property type="entry name" value="TNP-like_GBD"/>
    <property type="match status" value="1"/>
</dbReference>
<feature type="domain" description="Transposable element P transposase-like GTP-binding insertion" evidence="1">
    <location>
        <begin position="1"/>
        <end position="48"/>
    </location>
</feature>
<name>A0ABM4C901_HYDVU</name>
<keyword evidence="2" id="KW-1185">Reference proteome</keyword>
<dbReference type="GeneID" id="136082608"/>
<dbReference type="PANTHER" id="PTHR47577:SF2">
    <property type="entry name" value="THAP DOMAIN CONTAINING 9"/>
    <property type="match status" value="1"/>
</dbReference>
<accession>A0ABM4C901</accession>
<dbReference type="Proteomes" id="UP001652625">
    <property type="component" value="Chromosome 07"/>
</dbReference>
<gene>
    <name evidence="3" type="primary">LOC136082608</name>
</gene>
<dbReference type="RefSeq" id="XP_065658095.1">
    <property type="nucleotide sequence ID" value="XM_065802023.1"/>
</dbReference>
<proteinExistence type="predicted"/>
<sequence>MKVNLASQIFSSSDADVLHNCSQNLKLPQFKGCNTTVKFIRTIDHLFHSALRVCYKPMWFPFLYMANNYILFLKDATGNRIISSSRKTVFIGFLIATKSVQGIFS</sequence>
<reference evidence="3" key="1">
    <citation type="submission" date="2025-08" db="UniProtKB">
        <authorList>
            <consortium name="RefSeq"/>
        </authorList>
    </citation>
    <scope>IDENTIFICATION</scope>
</reference>
<dbReference type="PANTHER" id="PTHR47577">
    <property type="entry name" value="THAP DOMAIN-CONTAINING PROTEIN 6"/>
    <property type="match status" value="1"/>
</dbReference>
<evidence type="ECO:0000259" key="1">
    <source>
        <dbReference type="Pfam" id="PF21788"/>
    </source>
</evidence>
<evidence type="ECO:0000313" key="3">
    <source>
        <dbReference type="RefSeq" id="XP_065658095.1"/>
    </source>
</evidence>